<keyword evidence="2" id="KW-0547">Nucleotide-binding</keyword>
<keyword evidence="2" id="KW-0067">ATP-binding</keyword>
<gene>
    <name evidence="2" type="ORF">EZS27_005799</name>
</gene>
<dbReference type="EMBL" id="SNRY01000121">
    <property type="protein sequence ID" value="KAA6346715.1"/>
    <property type="molecule type" value="Genomic_DNA"/>
</dbReference>
<reference evidence="2" key="1">
    <citation type="submission" date="2019-03" db="EMBL/GenBank/DDBJ databases">
        <title>Single cell metagenomics reveals metabolic interactions within the superorganism composed of flagellate Streblomastix strix and complex community of Bacteroidetes bacteria on its surface.</title>
        <authorList>
            <person name="Treitli S.C."/>
            <person name="Kolisko M."/>
            <person name="Husnik F."/>
            <person name="Keeling P."/>
            <person name="Hampl V."/>
        </authorList>
    </citation>
    <scope>NUCLEOTIDE SEQUENCE</scope>
    <source>
        <strain evidence="2">STM</strain>
    </source>
</reference>
<dbReference type="EC" id="3.6.4.12" evidence="2"/>
<sequence length="954" mass="110825">MKTFLQTVARDLHSKKGDDLSHTIVVFPNKRASLFFNEYLTDESDRPIWAPAYASIGELFQRFSVLKAGDPICLICELYKVFCAETQSKESLDEFYFWGELLIEDLDDVDKNLVNADKLFTNLKDLKNIGDDYNFLSKEQEEAIRLFFKNFSIEQRTELKERFVSLWNKLGVIYHRYRERLTDLGVGYEGMLWRNALELLKVEDLKYDTYVFVGFNMLSKVESTLFSTLRDAQRALFYWDYDLFYTQAKDRKHEAATFINQNLERFPSPLSPELFDTYRKPKKIHVISSASESAQAYYLPEWLQSVALEQEQERSNAVVLCSEILLPSILHSIPSTVENVNITMGFSLAQTPVYGYIKALTELQTVGYQPQTERFFYSFVQPVLKHPYTRALSEKAESVNQQLTTGNRFYPTPQELKQDEFLSRIFTPCGEAHTLCLYITEILKEVATFYREKEEVGDVFNQLYREALFKSYVTVNRLLSLIESGDLQIQVDMFKSLLNRILLALRIPFHGEPAIGLQVMGVLETRNLDFRNLLILSFNEGQFPKSGKDVSFIPSNLRKAFGMTTIDHRNAIYAYHFYRLIQRAENITLVYNTSPDGLNRGEWSRFLLQLLVEGTHPVSCEFLEAGRSLRSRKEICIEKTPEIISLLKERYAIGKNPEACFSPSLLNVYLDCRMKFYYNYVARLKTPNEVNSEIDSVTFGKIFHYSAELLYEDLTRKGKVIRQEDLEKMLRNKVNIQNYVDAAFNKWFFRISSDKTPEYNGMQLINSKVIVSYLLQLLRNDLLYAPFELIAMEQKVKEIFVLEKVGGMEVGIGGVIDRIDCKDGILRIVDYKTGGSPQIPVNIEQLFTPAEARPNYIFQTFLYAAIMSRMQKLKVAPALLYIHRAASESYSPVIEMGEPRKPKKSIDDFSFYEKEFRERLQMLLEEIYDSQEPFTQTPYTVKCQYCNFKGLCEK</sequence>
<accession>A0A5J4SNH5</accession>
<dbReference type="GO" id="GO:0003678">
    <property type="term" value="F:DNA helicase activity"/>
    <property type="evidence" value="ECO:0007669"/>
    <property type="project" value="UniProtKB-EC"/>
</dbReference>
<dbReference type="SUPFAM" id="SSF52540">
    <property type="entry name" value="P-loop containing nucleoside triphosphate hydrolases"/>
    <property type="match status" value="1"/>
</dbReference>
<evidence type="ECO:0000313" key="2">
    <source>
        <dbReference type="EMBL" id="KAA6346715.1"/>
    </source>
</evidence>
<proteinExistence type="predicted"/>
<dbReference type="InterPro" id="IPR011604">
    <property type="entry name" value="PDDEXK-like_dom_sf"/>
</dbReference>
<evidence type="ECO:0000259" key="1">
    <source>
        <dbReference type="Pfam" id="PF12705"/>
    </source>
</evidence>
<protein>
    <submittedName>
        <fullName evidence="2">ATP-dependent helicase/deoxyribonuclease subunit B</fullName>
        <ecNumber evidence="2">3.6.4.12</ecNumber>
    </submittedName>
</protein>
<name>A0A5J4SNH5_9ZZZZ</name>
<comment type="caution">
    <text evidence="2">The sequence shown here is derived from an EMBL/GenBank/DDBJ whole genome shotgun (WGS) entry which is preliminary data.</text>
</comment>
<organism evidence="2">
    <name type="scientific">termite gut metagenome</name>
    <dbReference type="NCBI Taxonomy" id="433724"/>
    <lineage>
        <taxon>unclassified sequences</taxon>
        <taxon>metagenomes</taxon>
        <taxon>organismal metagenomes</taxon>
    </lineage>
</organism>
<dbReference type="GO" id="GO:0016787">
    <property type="term" value="F:hydrolase activity"/>
    <property type="evidence" value="ECO:0007669"/>
    <property type="project" value="UniProtKB-KW"/>
</dbReference>
<keyword evidence="2" id="KW-0347">Helicase</keyword>
<dbReference type="Pfam" id="PF12705">
    <property type="entry name" value="PDDEXK_1"/>
    <property type="match status" value="1"/>
</dbReference>
<dbReference type="InterPro" id="IPR038726">
    <property type="entry name" value="PDDEXK_AddAB-type"/>
</dbReference>
<dbReference type="AlphaFoldDB" id="A0A5J4SNH5"/>
<dbReference type="InterPro" id="IPR011335">
    <property type="entry name" value="Restrct_endonuc-II-like"/>
</dbReference>
<feature type="domain" description="PD-(D/E)XK endonuclease-like" evidence="1">
    <location>
        <begin position="661"/>
        <end position="953"/>
    </location>
</feature>
<dbReference type="Gene3D" id="3.90.320.10">
    <property type="match status" value="1"/>
</dbReference>
<keyword evidence="2" id="KW-0378">Hydrolase</keyword>
<dbReference type="InterPro" id="IPR027417">
    <property type="entry name" value="P-loop_NTPase"/>
</dbReference>
<dbReference type="SUPFAM" id="SSF52980">
    <property type="entry name" value="Restriction endonuclease-like"/>
    <property type="match status" value="1"/>
</dbReference>